<dbReference type="Pfam" id="PF04500">
    <property type="entry name" value="FLYWCH"/>
    <property type="match status" value="1"/>
</dbReference>
<feature type="signal peptide" evidence="4">
    <location>
        <begin position="1"/>
        <end position="18"/>
    </location>
</feature>
<dbReference type="AlphaFoldDB" id="A0A1I8BNY7"/>
<proteinExistence type="predicted"/>
<evidence type="ECO:0000256" key="4">
    <source>
        <dbReference type="SAM" id="SignalP"/>
    </source>
</evidence>
<keyword evidence="6" id="KW-1185">Reference proteome</keyword>
<name>A0A1I8BNY7_MELHA</name>
<dbReference type="InterPro" id="IPR007588">
    <property type="entry name" value="Znf_FLYWCH"/>
</dbReference>
<keyword evidence="1" id="KW-0479">Metal-binding</keyword>
<dbReference type="Proteomes" id="UP000095281">
    <property type="component" value="Unplaced"/>
</dbReference>
<keyword evidence="4" id="KW-0732">Signal</keyword>
<evidence type="ECO:0000256" key="2">
    <source>
        <dbReference type="ARBA" id="ARBA00022771"/>
    </source>
</evidence>
<feature type="chain" id="PRO_5009316002" evidence="4">
    <location>
        <begin position="19"/>
        <end position="303"/>
    </location>
</feature>
<dbReference type="Gene3D" id="2.20.25.240">
    <property type="match status" value="1"/>
</dbReference>
<keyword evidence="2" id="KW-0863">Zinc-finger</keyword>
<evidence type="ECO:0000313" key="6">
    <source>
        <dbReference type="Proteomes" id="UP000095281"/>
    </source>
</evidence>
<evidence type="ECO:0000256" key="3">
    <source>
        <dbReference type="ARBA" id="ARBA00022833"/>
    </source>
</evidence>
<reference evidence="7" key="1">
    <citation type="submission" date="2016-11" db="UniProtKB">
        <authorList>
            <consortium name="WormBaseParasite"/>
        </authorList>
    </citation>
    <scope>IDENTIFICATION</scope>
</reference>
<accession>A0A1I8BNY7</accession>
<evidence type="ECO:0000259" key="5">
    <source>
        <dbReference type="Pfam" id="PF04500"/>
    </source>
</evidence>
<feature type="domain" description="FLYWCH-type" evidence="5">
    <location>
        <begin position="217"/>
        <end position="276"/>
    </location>
</feature>
<keyword evidence="3" id="KW-0862">Zinc</keyword>
<protein>
    <submittedName>
        <fullName evidence="7">FLYWCH-type domain-containing protein</fullName>
    </submittedName>
</protein>
<organism evidence="6 7">
    <name type="scientific">Meloidogyne hapla</name>
    <name type="common">Root-knot nematode worm</name>
    <dbReference type="NCBI Taxonomy" id="6305"/>
    <lineage>
        <taxon>Eukaryota</taxon>
        <taxon>Metazoa</taxon>
        <taxon>Ecdysozoa</taxon>
        <taxon>Nematoda</taxon>
        <taxon>Chromadorea</taxon>
        <taxon>Rhabditida</taxon>
        <taxon>Tylenchina</taxon>
        <taxon>Tylenchomorpha</taxon>
        <taxon>Tylenchoidea</taxon>
        <taxon>Meloidogynidae</taxon>
        <taxon>Meloidogyninae</taxon>
        <taxon>Meloidogyne</taxon>
    </lineage>
</organism>
<evidence type="ECO:0000256" key="1">
    <source>
        <dbReference type="ARBA" id="ARBA00022723"/>
    </source>
</evidence>
<sequence length="303" mass="35561">AMWLFLLSILINFYIVTPLSVFVKISWRENGENNQDYYQHLVNEEDERFLLELTGNNLAQPISGFTDIYDTFHFEYDDIYGEELNLQIIINGLNMYIGTVHNVENDSIIYIIPRSDKTKFIKQTLIEGQQVYFNTMIDLFKNLRVFLFIWDSPITSNNTLNIKIGCKDETNSNFITNFNSTGYEENVKYQTTNYIKTLVCPNDEYVVMFNEPEPTVTERGRPLLKLNGYTFVFDKLVEKKKFKAWGCKLIHECGARIRTDLNDNVLDGFMNVEHTHPPPFIKKQLTMVRKTSKFKNGRFLKKN</sequence>
<dbReference type="GO" id="GO:0008270">
    <property type="term" value="F:zinc ion binding"/>
    <property type="evidence" value="ECO:0007669"/>
    <property type="project" value="UniProtKB-KW"/>
</dbReference>
<evidence type="ECO:0000313" key="7">
    <source>
        <dbReference type="WBParaSite" id="MhA1_Contig39.frz3.gene2"/>
    </source>
</evidence>
<dbReference type="WBParaSite" id="MhA1_Contig39.frz3.gene2">
    <property type="protein sequence ID" value="MhA1_Contig39.frz3.gene2"/>
    <property type="gene ID" value="MhA1_Contig39.frz3.gene2"/>
</dbReference>